<comment type="caution">
    <text evidence="2">The sequence shown here is derived from an EMBL/GenBank/DDBJ whole genome shotgun (WGS) entry which is preliminary data.</text>
</comment>
<proteinExistence type="predicted"/>
<dbReference type="SMART" id="SM00507">
    <property type="entry name" value="HNHc"/>
    <property type="match status" value="1"/>
</dbReference>
<feature type="domain" description="HNH nuclease" evidence="1">
    <location>
        <begin position="373"/>
        <end position="425"/>
    </location>
</feature>
<dbReference type="CDD" id="cd00085">
    <property type="entry name" value="HNHc"/>
    <property type="match status" value="1"/>
</dbReference>
<dbReference type="Pfam" id="PF02720">
    <property type="entry name" value="DUF222"/>
    <property type="match status" value="1"/>
</dbReference>
<dbReference type="InterPro" id="IPR003870">
    <property type="entry name" value="DUF222"/>
</dbReference>
<gene>
    <name evidence="2" type="ORF">GCM10022200_23760</name>
</gene>
<protein>
    <recommendedName>
        <fullName evidence="1">HNH nuclease domain-containing protein</fullName>
    </recommendedName>
</protein>
<dbReference type="Gene3D" id="1.10.30.50">
    <property type="match status" value="1"/>
</dbReference>
<evidence type="ECO:0000313" key="3">
    <source>
        <dbReference type="Proteomes" id="UP001501697"/>
    </source>
</evidence>
<evidence type="ECO:0000259" key="1">
    <source>
        <dbReference type="SMART" id="SM00507"/>
    </source>
</evidence>
<reference evidence="3" key="1">
    <citation type="journal article" date="2019" name="Int. J. Syst. Evol. Microbiol.">
        <title>The Global Catalogue of Microorganisms (GCM) 10K type strain sequencing project: providing services to taxonomists for standard genome sequencing and annotation.</title>
        <authorList>
            <consortium name="The Broad Institute Genomics Platform"/>
            <consortium name="The Broad Institute Genome Sequencing Center for Infectious Disease"/>
            <person name="Wu L."/>
            <person name="Ma J."/>
        </authorList>
    </citation>
    <scope>NUCLEOTIDE SEQUENCE [LARGE SCALE GENOMIC DNA]</scope>
    <source>
        <strain evidence="3">JCM 16544</strain>
    </source>
</reference>
<organism evidence="2 3">
    <name type="scientific">Microbacterium awajiense</name>
    <dbReference type="NCBI Taxonomy" id="415214"/>
    <lineage>
        <taxon>Bacteria</taxon>
        <taxon>Bacillati</taxon>
        <taxon>Actinomycetota</taxon>
        <taxon>Actinomycetes</taxon>
        <taxon>Micrococcales</taxon>
        <taxon>Microbacteriaceae</taxon>
        <taxon>Microbacterium</taxon>
    </lineage>
</organism>
<evidence type="ECO:0000313" key="2">
    <source>
        <dbReference type="EMBL" id="GAA3639531.1"/>
    </source>
</evidence>
<sequence length="474" mass="49924">MESLADTLDQVERMLGDSVSNTLHTNGLLGSSDVDLLSVVGRVAAISRLTEALLIEAVANVQQRAEDRPRDERITTALGCRTAKELVQRVTRSSSRTVGALMSGARAIACPVSITTGESLPARYPSMRDAVAAGAVGLDGLLAVAGALDDAACDAAARRAAESELADSARGEGADGGPASCADDLRLQAQVWAMYLDQDGAEPREAHAARKRALTVGTCRDGLVPVHGSLLPEVAGQLGLLFDSILNPKGDGPAHPEGVRFAEAGVDDPIPSQADLRSRAQKQHDALATILGVAATSGALPTIGGAAPTLVVQVSVEDLVAGRGHAHVPGASAPVSLSVARHIACTGAVQRVVTDDAGRIVAIHNLDRVFNAHQRKAITLRDGGCIIPGCHVSATWCEIHHVTEHAKGGQTCTDNGVLLCWHHHRTLDSSGWRIRMRGGVPEVRGPSWWDASITWRAVTNSPIRMRERLRSRRE</sequence>
<keyword evidence="3" id="KW-1185">Reference proteome</keyword>
<accession>A0ABP7ASM5</accession>
<dbReference type="Proteomes" id="UP001501697">
    <property type="component" value="Unassembled WGS sequence"/>
</dbReference>
<dbReference type="EMBL" id="BAAAYU010000005">
    <property type="protein sequence ID" value="GAA3639531.1"/>
    <property type="molecule type" value="Genomic_DNA"/>
</dbReference>
<name>A0ABP7ASM5_9MICO</name>
<dbReference type="RefSeq" id="WP_344738835.1">
    <property type="nucleotide sequence ID" value="NZ_BAAAYU010000005.1"/>
</dbReference>
<dbReference type="InterPro" id="IPR003615">
    <property type="entry name" value="HNH_nuc"/>
</dbReference>